<dbReference type="InterPro" id="IPR038740">
    <property type="entry name" value="BioF2-like_GNAT_dom"/>
</dbReference>
<name>A0A370HLB6_9HYPH</name>
<protein>
    <submittedName>
        <fullName evidence="2">CelD/BcsL family acetyltransferase involved in cellulose biosynthesis</fullName>
    </submittedName>
</protein>
<dbReference type="Proteomes" id="UP000254925">
    <property type="component" value="Unassembled WGS sequence"/>
</dbReference>
<dbReference type="InterPro" id="IPR016181">
    <property type="entry name" value="Acyl_CoA_acyltransferase"/>
</dbReference>
<organism evidence="2 3">
    <name type="scientific">Microvirga subterranea</name>
    <dbReference type="NCBI Taxonomy" id="186651"/>
    <lineage>
        <taxon>Bacteria</taxon>
        <taxon>Pseudomonadati</taxon>
        <taxon>Pseudomonadota</taxon>
        <taxon>Alphaproteobacteria</taxon>
        <taxon>Hyphomicrobiales</taxon>
        <taxon>Methylobacteriaceae</taxon>
        <taxon>Microvirga</taxon>
    </lineage>
</organism>
<comment type="caution">
    <text evidence="2">The sequence shown here is derived from an EMBL/GenBank/DDBJ whole genome shotgun (WGS) entry which is preliminary data.</text>
</comment>
<evidence type="ECO:0000259" key="1">
    <source>
        <dbReference type="Pfam" id="PF13480"/>
    </source>
</evidence>
<proteinExistence type="predicted"/>
<gene>
    <name evidence="2" type="ORF">DES45_104219</name>
</gene>
<dbReference type="SUPFAM" id="SSF55729">
    <property type="entry name" value="Acyl-CoA N-acyltransferases (Nat)"/>
    <property type="match status" value="1"/>
</dbReference>
<accession>A0A370HLB6</accession>
<sequence length="392" mass="44154">MKMRPHQETQSLRSAEVSLLRVADLQPDDVDAWKVLARQALDPNPFFEPEFVLPLEAARRQDDVHLLVLSDARRWLFCMPVVVRWGWRKMPVPVLSTWLSQYTFLGTPLVAAERPDALIELLQNVGAVHSGLLLFEWVGGHGSVSSHLARALSECGSPIVLWERFERAAVQPSLDAGRHISTRRKAELARRRRALEREFGTSVTLVDRTGDPEAVDEFLALESSGWKGRERTAIASNASDSEFFRQICSDLAAAGRLRMLALTCSRTVAMQCNFVADGILFGFRTCYDESLSRFSPGALLLQDAIEDSRIHGGVWFDSCTAPDNDLCNRLMPDREQIETFVVGRPSTVGSMLIVTMRAAAFLRRTRIQMREHGVLNYRHWLGLERKLRVTGP</sequence>
<reference evidence="2 3" key="1">
    <citation type="submission" date="2018-07" db="EMBL/GenBank/DDBJ databases">
        <title>Genomic Encyclopedia of Type Strains, Phase IV (KMG-IV): sequencing the most valuable type-strain genomes for metagenomic binning, comparative biology and taxonomic classification.</title>
        <authorList>
            <person name="Goeker M."/>
        </authorList>
    </citation>
    <scope>NUCLEOTIDE SEQUENCE [LARGE SCALE GENOMIC DNA]</scope>
    <source>
        <strain evidence="2 3">DSM 14364</strain>
    </source>
</reference>
<keyword evidence="3" id="KW-1185">Reference proteome</keyword>
<dbReference type="AlphaFoldDB" id="A0A370HLB6"/>
<dbReference type="Pfam" id="PF13480">
    <property type="entry name" value="Acetyltransf_6"/>
    <property type="match status" value="1"/>
</dbReference>
<evidence type="ECO:0000313" key="3">
    <source>
        <dbReference type="Proteomes" id="UP000254925"/>
    </source>
</evidence>
<keyword evidence="2" id="KW-0808">Transferase</keyword>
<dbReference type="GO" id="GO:0016740">
    <property type="term" value="F:transferase activity"/>
    <property type="evidence" value="ECO:0007669"/>
    <property type="project" value="UniProtKB-KW"/>
</dbReference>
<evidence type="ECO:0000313" key="2">
    <source>
        <dbReference type="EMBL" id="RDI59308.1"/>
    </source>
</evidence>
<dbReference type="EMBL" id="QQBB01000004">
    <property type="protein sequence ID" value="RDI59308.1"/>
    <property type="molecule type" value="Genomic_DNA"/>
</dbReference>
<feature type="domain" description="BioF2-like acetyltransferase" evidence="1">
    <location>
        <begin position="183"/>
        <end position="320"/>
    </location>
</feature>